<dbReference type="AlphaFoldDB" id="A0A1F6MCZ0"/>
<proteinExistence type="predicted"/>
<accession>A0A1F6MCZ0</accession>
<dbReference type="STRING" id="1798683.A3C90_00155"/>
<evidence type="ECO:0000313" key="1">
    <source>
        <dbReference type="EMBL" id="OGH69517.1"/>
    </source>
</evidence>
<evidence type="ECO:0000313" key="2">
    <source>
        <dbReference type="Proteomes" id="UP000177457"/>
    </source>
</evidence>
<comment type="caution">
    <text evidence="1">The sequence shown here is derived from an EMBL/GenBank/DDBJ whole genome shotgun (WGS) entry which is preliminary data.</text>
</comment>
<gene>
    <name evidence="1" type="ORF">A3C90_00155</name>
</gene>
<sequence>MSDNNPVTIEEVQAYWWKKNIPQQWYSRREPFTLPWFNELSQKRYTLYYPYFKTEAEFEYHRGEQVLEIGCGIGRDLAEYATHGADRVSLEADITIAEGVIHKQIDIFTNEHRIDLRYTFHLQDIFPASFRTCVLTFFPDAFQRDSLQYACHNGGREKEAFLLEKDFRCGYLLSHLVSSRSAIGNTSGRFEIGDANIVITLATDPAQVAALPMIHFEDAGRDAYFLRTFYSLGEFDEASLISKERKNSEVDFSLTIIGKKNK</sequence>
<dbReference type="SUPFAM" id="SSF53335">
    <property type="entry name" value="S-adenosyl-L-methionine-dependent methyltransferases"/>
    <property type="match status" value="1"/>
</dbReference>
<dbReference type="Proteomes" id="UP000177457">
    <property type="component" value="Unassembled WGS sequence"/>
</dbReference>
<reference evidence="1 2" key="1">
    <citation type="journal article" date="2016" name="Nat. Commun.">
        <title>Thousands of microbial genomes shed light on interconnected biogeochemical processes in an aquifer system.</title>
        <authorList>
            <person name="Anantharaman K."/>
            <person name="Brown C.T."/>
            <person name="Hug L.A."/>
            <person name="Sharon I."/>
            <person name="Castelle C.J."/>
            <person name="Probst A.J."/>
            <person name="Thomas B.C."/>
            <person name="Singh A."/>
            <person name="Wilkins M.J."/>
            <person name="Karaoz U."/>
            <person name="Brodie E.L."/>
            <person name="Williams K.H."/>
            <person name="Hubbard S.S."/>
            <person name="Banfield J.F."/>
        </authorList>
    </citation>
    <scope>NUCLEOTIDE SEQUENCE [LARGE SCALE GENOMIC DNA]</scope>
</reference>
<dbReference type="Gene3D" id="3.40.50.150">
    <property type="entry name" value="Vaccinia Virus protein VP39"/>
    <property type="match status" value="1"/>
</dbReference>
<protein>
    <recommendedName>
        <fullName evidence="3">Methyltransferase domain-containing protein</fullName>
    </recommendedName>
</protein>
<dbReference type="InterPro" id="IPR029063">
    <property type="entry name" value="SAM-dependent_MTases_sf"/>
</dbReference>
<organism evidence="1 2">
    <name type="scientific">Candidatus Magasanikbacteria bacterium RIFCSPHIGHO2_02_FULL_51_14</name>
    <dbReference type="NCBI Taxonomy" id="1798683"/>
    <lineage>
        <taxon>Bacteria</taxon>
        <taxon>Candidatus Magasanikiibacteriota</taxon>
    </lineage>
</organism>
<dbReference type="EMBL" id="MFQE01000077">
    <property type="protein sequence ID" value="OGH69517.1"/>
    <property type="molecule type" value="Genomic_DNA"/>
</dbReference>
<name>A0A1F6MCZ0_9BACT</name>
<evidence type="ECO:0008006" key="3">
    <source>
        <dbReference type="Google" id="ProtNLM"/>
    </source>
</evidence>